<sequence length="273" mass="30172">MRQWSCTCSIGVRSSGPKLLPSSGSRNGERYSQLNSCFDLSFLVVLLLGCGSMVRRCSVTGFVSDLKAAVNEAYYAEENCLERICLKLTILKAFNVVNGTCFTWKETWPTLAKKFGFEKSSMVFSESFKFVDFMVDKGGVWEQIIHYEITGPEIWEDTRGKVDIFIARIGTGGTISGVGRFLKKQNHNVKVIGVEPTESNILSGGKPGGLHHTKKCEALGFSMSMTLCWRFWSCSNIMIYAGVVTVEGVTYVLEVPASLFVEGIAVVQDSIFV</sequence>
<dbReference type="InterPro" id="IPR001926">
    <property type="entry name" value="TrpB-like_PALP"/>
</dbReference>
<protein>
    <recommendedName>
        <fullName evidence="1">Tryptophan synthase beta chain-like PALP domain-containing protein</fullName>
    </recommendedName>
</protein>
<comment type="caution">
    <text evidence="2">The sequence shown here is derived from an EMBL/GenBank/DDBJ whole genome shotgun (WGS) entry which is preliminary data.</text>
</comment>
<evidence type="ECO:0000313" key="2">
    <source>
        <dbReference type="EMBL" id="KAK9135058.1"/>
    </source>
</evidence>
<reference evidence="2 3" key="1">
    <citation type="submission" date="2024-01" db="EMBL/GenBank/DDBJ databases">
        <title>Genome assemblies of Stephania.</title>
        <authorList>
            <person name="Yang L."/>
        </authorList>
    </citation>
    <scope>NUCLEOTIDE SEQUENCE [LARGE SCALE GENOMIC DNA]</scope>
    <source>
        <strain evidence="2">YNDBR</strain>
        <tissue evidence="2">Leaf</tissue>
    </source>
</reference>
<dbReference type="EMBL" id="JBBNAF010000006">
    <property type="protein sequence ID" value="KAK9135058.1"/>
    <property type="molecule type" value="Genomic_DNA"/>
</dbReference>
<dbReference type="InterPro" id="IPR050214">
    <property type="entry name" value="Cys_Synth/Cystath_Beta-Synth"/>
</dbReference>
<feature type="domain" description="Tryptophan synthase beta chain-like PALP" evidence="1">
    <location>
        <begin position="146"/>
        <end position="208"/>
    </location>
</feature>
<dbReference type="PANTHER" id="PTHR10314">
    <property type="entry name" value="CYSTATHIONINE BETA-SYNTHASE"/>
    <property type="match status" value="1"/>
</dbReference>
<accession>A0AAP0JJ85</accession>
<dbReference type="SUPFAM" id="SSF53686">
    <property type="entry name" value="Tryptophan synthase beta subunit-like PLP-dependent enzymes"/>
    <property type="match status" value="1"/>
</dbReference>
<keyword evidence="3" id="KW-1185">Reference proteome</keyword>
<evidence type="ECO:0000259" key="1">
    <source>
        <dbReference type="Pfam" id="PF00291"/>
    </source>
</evidence>
<dbReference type="AlphaFoldDB" id="A0AAP0JJ85"/>
<evidence type="ECO:0000313" key="3">
    <source>
        <dbReference type="Proteomes" id="UP001420932"/>
    </source>
</evidence>
<gene>
    <name evidence="2" type="ORF">Syun_014388</name>
</gene>
<dbReference type="InterPro" id="IPR036052">
    <property type="entry name" value="TrpB-like_PALP_sf"/>
</dbReference>
<dbReference type="Pfam" id="PF00291">
    <property type="entry name" value="PALP"/>
    <property type="match status" value="1"/>
</dbReference>
<dbReference type="Proteomes" id="UP001420932">
    <property type="component" value="Unassembled WGS sequence"/>
</dbReference>
<name>A0AAP0JJ85_9MAGN</name>
<proteinExistence type="predicted"/>
<organism evidence="2 3">
    <name type="scientific">Stephania yunnanensis</name>
    <dbReference type="NCBI Taxonomy" id="152371"/>
    <lineage>
        <taxon>Eukaryota</taxon>
        <taxon>Viridiplantae</taxon>
        <taxon>Streptophyta</taxon>
        <taxon>Embryophyta</taxon>
        <taxon>Tracheophyta</taxon>
        <taxon>Spermatophyta</taxon>
        <taxon>Magnoliopsida</taxon>
        <taxon>Ranunculales</taxon>
        <taxon>Menispermaceae</taxon>
        <taxon>Menispermoideae</taxon>
        <taxon>Cissampelideae</taxon>
        <taxon>Stephania</taxon>
    </lineage>
</organism>
<dbReference type="Gene3D" id="3.40.50.1100">
    <property type="match status" value="1"/>
</dbReference>